<sequence>MNFFSGSVSHQIPKLKTNSNDTATLFLSGSVNHQIPTLKTIHSSPTLPPHNLKLLQFVKQGFLSDHYLLPTTLCPYWKHEDLCWEEDLIL</sequence>
<proteinExistence type="predicted"/>
<dbReference type="Proteomes" id="UP000324222">
    <property type="component" value="Unassembled WGS sequence"/>
</dbReference>
<comment type="caution">
    <text evidence="1">The sequence shown here is derived from an EMBL/GenBank/DDBJ whole genome shotgun (WGS) entry which is preliminary data.</text>
</comment>
<name>A0A5B7FSX8_PORTR</name>
<dbReference type="EMBL" id="VSRR010008987">
    <property type="protein sequence ID" value="MPC49612.1"/>
    <property type="molecule type" value="Genomic_DNA"/>
</dbReference>
<evidence type="ECO:0000313" key="2">
    <source>
        <dbReference type="Proteomes" id="UP000324222"/>
    </source>
</evidence>
<protein>
    <submittedName>
        <fullName evidence="1">Uncharacterized protein</fullName>
    </submittedName>
</protein>
<dbReference type="AlphaFoldDB" id="A0A5B7FSX8"/>
<organism evidence="1 2">
    <name type="scientific">Portunus trituberculatus</name>
    <name type="common">Swimming crab</name>
    <name type="synonym">Neptunus trituberculatus</name>
    <dbReference type="NCBI Taxonomy" id="210409"/>
    <lineage>
        <taxon>Eukaryota</taxon>
        <taxon>Metazoa</taxon>
        <taxon>Ecdysozoa</taxon>
        <taxon>Arthropoda</taxon>
        <taxon>Crustacea</taxon>
        <taxon>Multicrustacea</taxon>
        <taxon>Malacostraca</taxon>
        <taxon>Eumalacostraca</taxon>
        <taxon>Eucarida</taxon>
        <taxon>Decapoda</taxon>
        <taxon>Pleocyemata</taxon>
        <taxon>Brachyura</taxon>
        <taxon>Eubrachyura</taxon>
        <taxon>Portunoidea</taxon>
        <taxon>Portunidae</taxon>
        <taxon>Portuninae</taxon>
        <taxon>Portunus</taxon>
    </lineage>
</organism>
<reference evidence="1 2" key="1">
    <citation type="submission" date="2019-05" db="EMBL/GenBank/DDBJ databases">
        <title>Another draft genome of Portunus trituberculatus and its Hox gene families provides insights of decapod evolution.</title>
        <authorList>
            <person name="Jeong J.-H."/>
            <person name="Song I."/>
            <person name="Kim S."/>
            <person name="Choi T."/>
            <person name="Kim D."/>
            <person name="Ryu S."/>
            <person name="Kim W."/>
        </authorList>
    </citation>
    <scope>NUCLEOTIDE SEQUENCE [LARGE SCALE GENOMIC DNA]</scope>
    <source>
        <tissue evidence="1">Muscle</tissue>
    </source>
</reference>
<gene>
    <name evidence="1" type="ORF">E2C01_043420</name>
</gene>
<accession>A0A5B7FSX8</accession>
<keyword evidence="2" id="KW-1185">Reference proteome</keyword>
<evidence type="ECO:0000313" key="1">
    <source>
        <dbReference type="EMBL" id="MPC49612.1"/>
    </source>
</evidence>